<protein>
    <submittedName>
        <fullName evidence="10">Calpain clp-1 (inferred by orthology to a C. elegans protein)</fullName>
    </submittedName>
</protein>
<organism evidence="10">
    <name type="scientific">Anisakis simplex</name>
    <name type="common">Herring worm</name>
    <dbReference type="NCBI Taxonomy" id="6269"/>
    <lineage>
        <taxon>Eukaryota</taxon>
        <taxon>Metazoa</taxon>
        <taxon>Ecdysozoa</taxon>
        <taxon>Nematoda</taxon>
        <taxon>Chromadorea</taxon>
        <taxon>Rhabditida</taxon>
        <taxon>Spirurina</taxon>
        <taxon>Ascaridomorpha</taxon>
        <taxon>Ascaridoidea</taxon>
        <taxon>Anisakidae</taxon>
        <taxon>Anisakis</taxon>
        <taxon>Anisakis simplex complex</taxon>
    </lineage>
</organism>
<proteinExistence type="inferred from homology"/>
<keyword evidence="4 6" id="KW-0788">Thiol protease</keyword>
<keyword evidence="2 6" id="KW-0645">Protease</keyword>
<feature type="active site" evidence="5 6">
    <location>
        <position position="349"/>
    </location>
</feature>
<reference evidence="8 9" key="2">
    <citation type="submission" date="2018-11" db="EMBL/GenBank/DDBJ databases">
        <authorList>
            <consortium name="Pathogen Informatics"/>
        </authorList>
    </citation>
    <scope>NUCLEOTIDE SEQUENCE [LARGE SCALE GENOMIC DNA]</scope>
</reference>
<dbReference type="Proteomes" id="UP000267096">
    <property type="component" value="Unassembled WGS sequence"/>
</dbReference>
<feature type="active site" evidence="5 6">
    <location>
        <position position="373"/>
    </location>
</feature>
<dbReference type="WBParaSite" id="ASIM_0001789201-mRNA-1">
    <property type="protein sequence ID" value="ASIM_0001789201-mRNA-1"/>
    <property type="gene ID" value="ASIM_0001789201"/>
</dbReference>
<name>A0A0M3KA96_ANISI</name>
<feature type="active site" evidence="5 6">
    <location>
        <position position="193"/>
    </location>
</feature>
<feature type="domain" description="Calpain catalytic" evidence="7">
    <location>
        <begin position="138"/>
        <end position="433"/>
    </location>
</feature>
<dbReference type="EMBL" id="UYRR01033961">
    <property type="protein sequence ID" value="VDK60030.1"/>
    <property type="molecule type" value="Genomic_DNA"/>
</dbReference>
<dbReference type="SUPFAM" id="SSF54001">
    <property type="entry name" value="Cysteine proteinases"/>
    <property type="match status" value="1"/>
</dbReference>
<keyword evidence="3 6" id="KW-0378">Hydrolase</keyword>
<dbReference type="GO" id="GO:0005737">
    <property type="term" value="C:cytoplasm"/>
    <property type="evidence" value="ECO:0007669"/>
    <property type="project" value="TreeGrafter"/>
</dbReference>
<dbReference type="PANTHER" id="PTHR10183:SF419">
    <property type="entry name" value="CALPAIN CLP-1"/>
    <property type="match status" value="1"/>
</dbReference>
<dbReference type="PROSITE" id="PS50203">
    <property type="entry name" value="CALPAIN_CAT"/>
    <property type="match status" value="1"/>
</dbReference>
<comment type="similarity">
    <text evidence="1">Belongs to the peptidase C2 family.</text>
</comment>
<dbReference type="AlphaFoldDB" id="A0A0M3KA96"/>
<dbReference type="GO" id="GO:0006508">
    <property type="term" value="P:proteolysis"/>
    <property type="evidence" value="ECO:0007669"/>
    <property type="project" value="UniProtKB-KW"/>
</dbReference>
<evidence type="ECO:0000313" key="8">
    <source>
        <dbReference type="EMBL" id="VDK60030.1"/>
    </source>
</evidence>
<dbReference type="Pfam" id="PF00648">
    <property type="entry name" value="Peptidase_C2"/>
    <property type="match status" value="1"/>
</dbReference>
<evidence type="ECO:0000259" key="7">
    <source>
        <dbReference type="PROSITE" id="PS50203"/>
    </source>
</evidence>
<dbReference type="PANTHER" id="PTHR10183">
    <property type="entry name" value="CALPAIN"/>
    <property type="match status" value="1"/>
</dbReference>
<dbReference type="OrthoDB" id="424753at2759"/>
<dbReference type="PRINTS" id="PR00704">
    <property type="entry name" value="CALPAIN"/>
</dbReference>
<evidence type="ECO:0000313" key="9">
    <source>
        <dbReference type="Proteomes" id="UP000267096"/>
    </source>
</evidence>
<reference evidence="10" key="1">
    <citation type="submission" date="2017-02" db="UniProtKB">
        <authorList>
            <consortium name="WormBaseParasite"/>
        </authorList>
    </citation>
    <scope>IDENTIFICATION</scope>
</reference>
<gene>
    <name evidence="8" type="ORF">ASIM_LOCUS17294</name>
</gene>
<dbReference type="FunFam" id="3.90.70.10:FF:000001">
    <property type="entry name" value="Calpain-1 catalytic subunit"/>
    <property type="match status" value="1"/>
</dbReference>
<dbReference type="GO" id="GO:0004198">
    <property type="term" value="F:calcium-dependent cysteine-type endopeptidase activity"/>
    <property type="evidence" value="ECO:0007669"/>
    <property type="project" value="InterPro"/>
</dbReference>
<evidence type="ECO:0000256" key="6">
    <source>
        <dbReference type="PROSITE-ProRule" id="PRU00239"/>
    </source>
</evidence>
<keyword evidence="9" id="KW-1185">Reference proteome</keyword>
<evidence type="ECO:0000256" key="1">
    <source>
        <dbReference type="ARBA" id="ARBA00007623"/>
    </source>
</evidence>
<dbReference type="CDD" id="cd00044">
    <property type="entry name" value="CysPc"/>
    <property type="match status" value="1"/>
</dbReference>
<evidence type="ECO:0000313" key="10">
    <source>
        <dbReference type="WBParaSite" id="ASIM_0001789201-mRNA-1"/>
    </source>
</evidence>
<dbReference type="Gene3D" id="3.90.70.10">
    <property type="entry name" value="Cysteine proteinases"/>
    <property type="match status" value="1"/>
</dbReference>
<evidence type="ECO:0000256" key="5">
    <source>
        <dbReference type="PIRSR" id="PIRSR622684-1"/>
    </source>
</evidence>
<dbReference type="InterPro" id="IPR001300">
    <property type="entry name" value="Peptidase_C2_calpain_cat"/>
</dbReference>
<sequence>MVEEEFKLIFSDQILNNLLSLFSGSNVTPDKLRFKVADVVTILTGQSAHHFSSVDPVTGHIIGAIAGNELFNLGGKDNKLGIVGKVVLDNIISEKFKRKIVTWSTGSEPYAKYIKDTSGIASGRALISSPFDYHDRRLFEDPEFPTCDKSLFFHTASSKRIEWKRPGEIVDNPRLIYEGHSRFDVVQGLLSDCWLLAAVANLTLRDELFYRVVPPDQSFTENYAGIFHFQFWHYGQWVDVVVDDRLPTSNGELVYMHSRENNEFWSALLEKAYAKLFGSYEALKGGATAEALEDMTGGLTEFYDLENPPENLKEIMERGFEKGSLFGCSIEADPHEHEKRMLNGLVKGHAYSITGMRTVNGRRGRTTILRIRNPWGNEQEWNGPWSDRSLEWRRISEQEKKEMDLKIEHDGEFWISFDDFVRNFQRLGICNLGPEVMDEVSLIALYASIEIASIVTQTVV</sequence>
<evidence type="ECO:0000256" key="3">
    <source>
        <dbReference type="ARBA" id="ARBA00022801"/>
    </source>
</evidence>
<evidence type="ECO:0000256" key="4">
    <source>
        <dbReference type="ARBA" id="ARBA00022807"/>
    </source>
</evidence>
<dbReference type="InterPro" id="IPR022684">
    <property type="entry name" value="Calpain_cysteine_protease"/>
</dbReference>
<dbReference type="InterPro" id="IPR038765">
    <property type="entry name" value="Papain-like_cys_pep_sf"/>
</dbReference>
<evidence type="ECO:0000256" key="2">
    <source>
        <dbReference type="ARBA" id="ARBA00022670"/>
    </source>
</evidence>
<dbReference type="SMART" id="SM00230">
    <property type="entry name" value="CysPc"/>
    <property type="match status" value="1"/>
</dbReference>
<accession>A0A0M3KA96</accession>